<dbReference type="Proteomes" id="UP001187192">
    <property type="component" value="Unassembled WGS sequence"/>
</dbReference>
<evidence type="ECO:0000313" key="1">
    <source>
        <dbReference type="EMBL" id="GMN20799.1"/>
    </source>
</evidence>
<organism evidence="1 2">
    <name type="scientific">Ficus carica</name>
    <name type="common">Common fig</name>
    <dbReference type="NCBI Taxonomy" id="3494"/>
    <lineage>
        <taxon>Eukaryota</taxon>
        <taxon>Viridiplantae</taxon>
        <taxon>Streptophyta</taxon>
        <taxon>Embryophyta</taxon>
        <taxon>Tracheophyta</taxon>
        <taxon>Spermatophyta</taxon>
        <taxon>Magnoliopsida</taxon>
        <taxon>eudicotyledons</taxon>
        <taxon>Gunneridae</taxon>
        <taxon>Pentapetalae</taxon>
        <taxon>rosids</taxon>
        <taxon>fabids</taxon>
        <taxon>Rosales</taxon>
        <taxon>Moraceae</taxon>
        <taxon>Ficeae</taxon>
        <taxon>Ficus</taxon>
    </lineage>
</organism>
<reference evidence="1" key="1">
    <citation type="submission" date="2023-07" db="EMBL/GenBank/DDBJ databases">
        <title>draft genome sequence of fig (Ficus carica).</title>
        <authorList>
            <person name="Takahashi T."/>
            <person name="Nishimura K."/>
        </authorList>
    </citation>
    <scope>NUCLEOTIDE SEQUENCE</scope>
</reference>
<sequence>MPIKKLVKFKLELESANPTRESKHARIPHVVHQPSDQAAIGQITRMQTTPDRSTPSSVSTGNCRFHYFAETEVFVSLLLYDSQSLTRV</sequence>
<accession>A0AA88CX01</accession>
<evidence type="ECO:0000313" key="2">
    <source>
        <dbReference type="Proteomes" id="UP001187192"/>
    </source>
</evidence>
<proteinExistence type="predicted"/>
<protein>
    <submittedName>
        <fullName evidence="1">Uncharacterized protein</fullName>
    </submittedName>
</protein>
<keyword evidence="2" id="KW-1185">Reference proteome</keyword>
<gene>
    <name evidence="1" type="ORF">TIFTF001_043174</name>
</gene>
<dbReference type="AlphaFoldDB" id="A0AA88CX01"/>
<dbReference type="EMBL" id="BTGU01002675">
    <property type="protein sequence ID" value="GMN20799.1"/>
    <property type="molecule type" value="Genomic_DNA"/>
</dbReference>
<comment type="caution">
    <text evidence="1">The sequence shown here is derived from an EMBL/GenBank/DDBJ whole genome shotgun (WGS) entry which is preliminary data.</text>
</comment>
<name>A0AA88CX01_FICCA</name>